<dbReference type="PANTHER" id="PTHR11908:SF132">
    <property type="entry name" value="ALDEHYDE OXIDASE 1-RELATED"/>
    <property type="match status" value="1"/>
</dbReference>
<dbReference type="SUPFAM" id="SSF54665">
    <property type="entry name" value="CO dehydrogenase molybdoprotein N-domain-like"/>
    <property type="match status" value="1"/>
</dbReference>
<dbReference type="Proteomes" id="UP000672657">
    <property type="component" value="Unassembled WGS sequence"/>
</dbReference>
<feature type="domain" description="Aldehyde oxidase/xanthine dehydrogenase a/b hammerhead" evidence="3">
    <location>
        <begin position="20"/>
        <end position="129"/>
    </location>
</feature>
<protein>
    <submittedName>
        <fullName evidence="4">Caffeine dehydrogenase subunit alpha</fullName>
        <ecNumber evidence="4">1.17.5.2</ecNumber>
    </submittedName>
</protein>
<organism evidence="4 5">
    <name type="scientific">Cupriavidus numazuensis</name>
    <dbReference type="NCBI Taxonomy" id="221992"/>
    <lineage>
        <taxon>Bacteria</taxon>
        <taxon>Pseudomonadati</taxon>
        <taxon>Pseudomonadota</taxon>
        <taxon>Betaproteobacteria</taxon>
        <taxon>Burkholderiales</taxon>
        <taxon>Burkholderiaceae</taxon>
        <taxon>Cupriavidus</taxon>
    </lineage>
</organism>
<dbReference type="Pfam" id="PF20256">
    <property type="entry name" value="MoCoBD_2"/>
    <property type="match status" value="1"/>
</dbReference>
<reference evidence="4 5" key="1">
    <citation type="submission" date="2021-03" db="EMBL/GenBank/DDBJ databases">
        <authorList>
            <person name="Peeters C."/>
        </authorList>
    </citation>
    <scope>NUCLEOTIDE SEQUENCE [LARGE SCALE GENOMIC DNA]</scope>
    <source>
        <strain evidence="4 5">LMG 26411</strain>
    </source>
</reference>
<dbReference type="InterPro" id="IPR016208">
    <property type="entry name" value="Ald_Oxase/xanthine_DH-like"/>
</dbReference>
<dbReference type="EC" id="1.17.5.2" evidence="4"/>
<keyword evidence="2 4" id="KW-0560">Oxidoreductase</keyword>
<dbReference type="InterPro" id="IPR000674">
    <property type="entry name" value="Ald_Oxase/Xan_DH_a/b"/>
</dbReference>
<dbReference type="Gene3D" id="3.30.365.10">
    <property type="entry name" value="Aldehyde oxidase/xanthine dehydrogenase, molybdopterin binding domain"/>
    <property type="match status" value="4"/>
</dbReference>
<dbReference type="Pfam" id="PF02738">
    <property type="entry name" value="MoCoBD_1"/>
    <property type="match status" value="1"/>
</dbReference>
<dbReference type="GO" id="GO:0034875">
    <property type="term" value="F:caffeine oxidase activity"/>
    <property type="evidence" value="ECO:0007669"/>
    <property type="project" value="UniProtKB-EC"/>
</dbReference>
<evidence type="ECO:0000259" key="3">
    <source>
        <dbReference type="SMART" id="SM01008"/>
    </source>
</evidence>
<comment type="caution">
    <text evidence="4">The sequence shown here is derived from an EMBL/GenBank/DDBJ whole genome shotgun (WGS) entry which is preliminary data.</text>
</comment>
<dbReference type="InterPro" id="IPR037165">
    <property type="entry name" value="AldOxase/xan_DH_Mopterin-bd_sf"/>
</dbReference>
<dbReference type="Pfam" id="PF01315">
    <property type="entry name" value="Ald_Xan_dh_C"/>
    <property type="match status" value="1"/>
</dbReference>
<evidence type="ECO:0000256" key="2">
    <source>
        <dbReference type="ARBA" id="ARBA00023002"/>
    </source>
</evidence>
<sequence>MAEQGVGARVLRKEDDRLMRGRGQFVADVRLPGMQDVAFVRSPLAHARLLGMDIPDTCRASVFSAADLAGVKPIRAVSGLPGFKVSDQPVLAQDKVRQVGELVAMCVARTRADAEDIAAMVRLDLDELPAVVDMLAGRRADAPRLHEAWPDNVFLETNVEVNIDAARSAPIRVTREIRTARQSMAPMEGRGVVAYWDHRLEQLTVYTATQMPHIVRTGLSECLGLDQGKIRVISPDVGGGFGYKGILLPEEVALCWLAMRLGTPVRWIEDRREHLTAGANCREHYYRITGYASSDGRLLGIDCEATVDSGAYSAYPFSACLEAAQVASILPGPYDFPSYRCQTFSVATNKSPILPYRGVARTGVCFALELVLDAIAREAGVEPYEVRLKSLVRPEQMPFDNITKKHFDSGDYPQALRLAIEAIDIPAIRERQRRREPDGRLIGVGVSIYCEQAAHGTSVYAGWGIPMVPGYEQATARLTPDGALELRIGAHSHGQSLETTLAQVANEVLGIDIARVKVVHGDTAFTPYSTGTWGSRCMVMSGGAVKRACETLASRLVQIGAWMLKVDPATLKVEDGRLVAPSGSLTLAEVARTWYLRPQDLPATVNPGGLEVTEGYKPLRDSGTFGYGAHAVTVAVDPETGDVEILDYVIVEDGGKLVNPMVVDGQIYGGTAQGIGTALYEEMAFDGSGQPLASTFADYLLPGPTEVPEPRIIHMETVSPYTEFGVKGVGESGAIPPPAAICNAVNDALHSLGAELLVSPITPRRVLEAIVAGAASRQESASTAQLAAGELV</sequence>
<gene>
    <name evidence="4" type="primary">cdhA_1</name>
    <name evidence="4" type="ORF">LMG26411_02262</name>
</gene>
<dbReference type="Gene3D" id="3.90.1170.50">
    <property type="entry name" value="Aldehyde oxidase/xanthine dehydrogenase, a/b hammerhead"/>
    <property type="match status" value="1"/>
</dbReference>
<dbReference type="EMBL" id="CAJPVI010000011">
    <property type="protein sequence ID" value="CAG2142685.1"/>
    <property type="molecule type" value="Genomic_DNA"/>
</dbReference>
<name>A0ABN7PW46_9BURK</name>
<dbReference type="PANTHER" id="PTHR11908">
    <property type="entry name" value="XANTHINE DEHYDROGENASE"/>
    <property type="match status" value="1"/>
</dbReference>
<keyword evidence="1" id="KW-0500">Molybdenum</keyword>
<dbReference type="InterPro" id="IPR036856">
    <property type="entry name" value="Ald_Oxase/Xan_DH_a/b_sf"/>
</dbReference>
<keyword evidence="5" id="KW-1185">Reference proteome</keyword>
<evidence type="ECO:0000313" key="4">
    <source>
        <dbReference type="EMBL" id="CAG2142685.1"/>
    </source>
</evidence>
<dbReference type="RefSeq" id="WP_211953351.1">
    <property type="nucleotide sequence ID" value="NZ_CAJPVI010000011.1"/>
</dbReference>
<dbReference type="SUPFAM" id="SSF56003">
    <property type="entry name" value="Molybdenum cofactor-binding domain"/>
    <property type="match status" value="1"/>
</dbReference>
<accession>A0ABN7PW46</accession>
<evidence type="ECO:0000313" key="5">
    <source>
        <dbReference type="Proteomes" id="UP000672657"/>
    </source>
</evidence>
<proteinExistence type="predicted"/>
<evidence type="ECO:0000256" key="1">
    <source>
        <dbReference type="ARBA" id="ARBA00022505"/>
    </source>
</evidence>
<dbReference type="InterPro" id="IPR046867">
    <property type="entry name" value="AldOxase/xan_DH_MoCoBD2"/>
</dbReference>
<dbReference type="InterPro" id="IPR008274">
    <property type="entry name" value="AldOxase/xan_DH_MoCoBD1"/>
</dbReference>
<dbReference type="SMART" id="SM01008">
    <property type="entry name" value="Ald_Xan_dh_C"/>
    <property type="match status" value="1"/>
</dbReference>